<keyword evidence="2" id="KW-1185">Reference proteome</keyword>
<reference evidence="2" key="1">
    <citation type="submission" date="2023-07" db="EMBL/GenBank/DDBJ databases">
        <title>30 novel species of actinomycetes from the DSMZ collection.</title>
        <authorList>
            <person name="Nouioui I."/>
        </authorList>
    </citation>
    <scope>NUCLEOTIDE SEQUENCE [LARGE SCALE GENOMIC DNA]</scope>
    <source>
        <strain evidence="2">DSM 41979</strain>
    </source>
</reference>
<sequence length="88" mass="9532">MPAVSAPVRVCGAETPIPPRVAELALSVVVWPGKEVEEVVSCAIEDHPDDEEHWALVRELDGPHTGAVWVVWTDRIPRTGSDRSPTVG</sequence>
<dbReference type="EMBL" id="JAVRET010000042">
    <property type="protein sequence ID" value="MDT0411056.1"/>
    <property type="molecule type" value="Genomic_DNA"/>
</dbReference>
<gene>
    <name evidence="1" type="ORF">RM698_18625</name>
</gene>
<protein>
    <recommendedName>
        <fullName evidence="3">DUF1654 domain-containing protein</fullName>
    </recommendedName>
</protein>
<comment type="caution">
    <text evidence="1">The sequence shown here is derived from an EMBL/GenBank/DDBJ whole genome shotgun (WGS) entry which is preliminary data.</text>
</comment>
<evidence type="ECO:0000313" key="1">
    <source>
        <dbReference type="EMBL" id="MDT0411056.1"/>
    </source>
</evidence>
<name>A0ABU2R2Y1_9ACTN</name>
<dbReference type="Proteomes" id="UP001183610">
    <property type="component" value="Unassembled WGS sequence"/>
</dbReference>
<evidence type="ECO:0008006" key="3">
    <source>
        <dbReference type="Google" id="ProtNLM"/>
    </source>
</evidence>
<proteinExistence type="predicted"/>
<evidence type="ECO:0000313" key="2">
    <source>
        <dbReference type="Proteomes" id="UP001183610"/>
    </source>
</evidence>
<accession>A0ABU2R2Y1</accession>
<dbReference type="RefSeq" id="WP_009065565.1">
    <property type="nucleotide sequence ID" value="NZ_JAVRET010000042.1"/>
</dbReference>
<organism evidence="1 2">
    <name type="scientific">Streptomyces evansiae</name>
    <dbReference type="NCBI Taxonomy" id="3075535"/>
    <lineage>
        <taxon>Bacteria</taxon>
        <taxon>Bacillati</taxon>
        <taxon>Actinomycetota</taxon>
        <taxon>Actinomycetes</taxon>
        <taxon>Kitasatosporales</taxon>
        <taxon>Streptomycetaceae</taxon>
        <taxon>Streptomyces</taxon>
    </lineage>
</organism>